<dbReference type="Pfam" id="PF00005">
    <property type="entry name" value="ABC_tran"/>
    <property type="match status" value="2"/>
</dbReference>
<feature type="transmembrane region" description="Helical" evidence="9">
    <location>
        <begin position="391"/>
        <end position="413"/>
    </location>
</feature>
<dbReference type="FunFam" id="3.40.50.300:FF:000298">
    <property type="entry name" value="ATP-binding cassette sub-family A member 12"/>
    <property type="match status" value="1"/>
</dbReference>
<dbReference type="EMBL" id="GANO01001240">
    <property type="protein sequence ID" value="JAB58631.1"/>
    <property type="molecule type" value="mRNA"/>
</dbReference>
<evidence type="ECO:0000256" key="8">
    <source>
        <dbReference type="ARBA" id="ARBA00023136"/>
    </source>
</evidence>
<keyword evidence="2" id="KW-0813">Transport</keyword>
<dbReference type="GO" id="GO:0016020">
    <property type="term" value="C:membrane"/>
    <property type="evidence" value="ECO:0007669"/>
    <property type="project" value="UniProtKB-SubCell"/>
</dbReference>
<dbReference type="FunFam" id="3.40.50.300:FF:000327">
    <property type="entry name" value="ATP-binding cassette sub-family A member 3"/>
    <property type="match status" value="1"/>
</dbReference>
<keyword evidence="6" id="KW-0067">ATP-binding</keyword>
<evidence type="ECO:0000256" key="5">
    <source>
        <dbReference type="ARBA" id="ARBA00022741"/>
    </source>
</evidence>
<dbReference type="InterPro" id="IPR056264">
    <property type="entry name" value="R2_ABCA1-4-like"/>
</dbReference>
<dbReference type="CDD" id="cd03263">
    <property type="entry name" value="ABC_subfamily_A"/>
    <property type="match status" value="2"/>
</dbReference>
<evidence type="ECO:0000256" key="2">
    <source>
        <dbReference type="ARBA" id="ARBA00022448"/>
    </source>
</evidence>
<evidence type="ECO:0000256" key="7">
    <source>
        <dbReference type="ARBA" id="ARBA00022989"/>
    </source>
</evidence>
<feature type="transmembrane region" description="Helical" evidence="9">
    <location>
        <begin position="331"/>
        <end position="353"/>
    </location>
</feature>
<dbReference type="Gene3D" id="3.40.50.300">
    <property type="entry name" value="P-loop containing nucleotide triphosphate hydrolases"/>
    <property type="match status" value="2"/>
</dbReference>
<feature type="transmembrane region" description="Helical" evidence="9">
    <location>
        <begin position="1265"/>
        <end position="1287"/>
    </location>
</feature>
<dbReference type="PANTHER" id="PTHR19229">
    <property type="entry name" value="ATP-BINDING CASSETTE TRANSPORTER SUBFAMILY A ABCA"/>
    <property type="match status" value="1"/>
</dbReference>
<keyword evidence="8 9" id="KW-0472">Membrane</keyword>
<evidence type="ECO:0000313" key="11">
    <source>
        <dbReference type="EMBL" id="JAB58631.1"/>
    </source>
</evidence>
<feature type="transmembrane region" description="Helical" evidence="9">
    <location>
        <begin position="305"/>
        <end position="324"/>
    </location>
</feature>
<evidence type="ECO:0000256" key="9">
    <source>
        <dbReference type="SAM" id="Phobius"/>
    </source>
</evidence>
<evidence type="ECO:0000256" key="4">
    <source>
        <dbReference type="ARBA" id="ARBA00022737"/>
    </source>
</evidence>
<feature type="transmembrane region" description="Helical" evidence="9">
    <location>
        <begin position="239"/>
        <end position="260"/>
    </location>
</feature>
<sequence>ARKWSKFKLLLWKNWIIKKRHYLQMFCELLIPVLACSILTLLRCVITPENYENPHHFESLELNNIFDLSQTQPPITMELAYSPRNDILDKIIKQAAKNLDSSITYKAFNDSTTLESYLVTHNIIAGIEFDDSYFDIIELPKNIPFALRFPGELRSAAQSTFVATFTTWVTNQMFEDFQLPGPRNPESPEGGLPANYYKEGFIAVQSAVSHAIITTKDSTVQIPEILLQRYPYPPYYDDIFLVALENVLPLLLMVAFVFSCTNTVKYITVEKERQLKETMKIMGLPSWLHWSAWFIQSMMLLSISISLVTILLCISFGGNGMAVFQFSDWSCVWVFLFVYCISIVTFSFMISSFFSKANIASIVSGVVFFIAQLPFNFIVQNYSQTSFFIKILSSFCLNSGMGLGLLLTMRHEATTTGLQWSNLFQPTSVDDNLSVGLTMVILLAASFLYLLITLYVEQIFPGDFGVPKPWNFIFTRGFWCKNVNPKKIYVDWNYQNDNDDNNNNNNTMESLECEPTDKNVGIEITGLRKVFDKKVAVSGLSLNMFEDQITVLLGHNGAGKTTTMSMLTGMYPPTSGTAVINGYDIRTNIDGVRESLGLCPQHNILFDELTVTEHIEFYSSLKGLSKPDVKNEINKYVNMLELKDKRNAQSSTLSGGMKRKLSVGVALCGNSKIVMCDEPTSGMDPAARRALWDLLEREKTGRTILLTTHFMDEADVLGDRIAIMAEGELKAFGSSFFLKKKFGVGYRLICVKTDKGINVEKLTDLLRKYIPKIEVEADTGTEISFILFEQYTNVFQQMLNDLEESIEKFGISSYGISSTTLEEVFLKVGSDSNVLPKSKSLENVNIDNKSNSSDTPITLDDSEMYLKGSGLIFNQIKAMLLKKFISTKRSWIIFLLQIFIPIWFIAMTVFTTTASELKNLPSLKISLDNYGSTVTVLEKVTDNNIVGGYNMLFDDAPLSRKLIQANEDFSDFIIAESNKSLALVNRHYVVGATIKESIMVAWFNNQAYHTPPLSLLLAYNAILKTICTGCELELTNKPLPFRSETIEEHDKKNTSLGLQLAFNAGFAMSFATAFFILFYIKERTSKAKLLQFVSGVSVSIFWLVSFIWDYFIFLITLILFVSTLAIFQQEGWSSVDELGTFSLVLLCFGIAVLPFTYLMSFLFTIPSSGYSKLLMINLFSGTILFIVVATLQVSAFSLDDIATKLIWIFMIFPHFTLSYSINMMSAAATKLKTCRTMCGLTGECPVEECTYDVLNMSEDGIGRELLYMVSVGALMLALLIAIEVGVFRKFIPNRRLFVWNSGLGDINSIDEDVQREKERINDMPEEKLKQQNLVVKEMSKYYGNLLAVDHLNFSVEHSECFGLLGVNGAGKTSTFQMLTGDSRISSGDAWVKGVSLKSKLSEVYKNIGYCPQFDALLDNLTGRETLTIFALLRGIPRVDIEPVITRLSYDLNFKKHIDKQIKECSGGTKRKISTALALLGNPSLIYLDEPTTGMDPGAKRQLWNLVSRMRNSGKSIVLTSHSMEECEALCTRLAIMVNGEFKCIGSTQHLKNKFSKGYLLIIKLNPSTNIVENSQKLEKIKNYVNQNFSSAILKEEHGDHLTYHITESTLKWPTMFGIMEEAKQTLEIEDYSLGQTSLEQVFLFFTKYQRKTGKS</sequence>
<dbReference type="GO" id="GO:0005524">
    <property type="term" value="F:ATP binding"/>
    <property type="evidence" value="ECO:0007669"/>
    <property type="project" value="UniProtKB-KW"/>
</dbReference>
<comment type="subcellular location">
    <subcellularLocation>
        <location evidence="1">Membrane</location>
        <topology evidence="1">Multi-pass membrane protein</topology>
    </subcellularLocation>
</comment>
<feature type="domain" description="ABC transporter" evidence="10">
    <location>
        <begin position="522"/>
        <end position="751"/>
    </location>
</feature>
<feature type="domain" description="ABC transporter" evidence="10">
    <location>
        <begin position="1333"/>
        <end position="1563"/>
    </location>
</feature>
<dbReference type="PROSITE" id="PS00211">
    <property type="entry name" value="ABC_TRANSPORTER_1"/>
    <property type="match status" value="1"/>
</dbReference>
<feature type="transmembrane region" description="Helical" evidence="9">
    <location>
        <begin position="1139"/>
        <end position="1163"/>
    </location>
</feature>
<dbReference type="GO" id="GO:0016887">
    <property type="term" value="F:ATP hydrolysis activity"/>
    <property type="evidence" value="ECO:0007669"/>
    <property type="project" value="InterPro"/>
</dbReference>
<dbReference type="InterPro" id="IPR013525">
    <property type="entry name" value="ABC2_TM"/>
</dbReference>
<feature type="transmembrane region" description="Helical" evidence="9">
    <location>
        <begin position="1175"/>
        <end position="1198"/>
    </location>
</feature>
<dbReference type="SUPFAM" id="SSF52540">
    <property type="entry name" value="P-loop containing nucleoside triphosphate hydrolases"/>
    <property type="match status" value="2"/>
</dbReference>
<feature type="transmembrane region" description="Helical" evidence="9">
    <location>
        <begin position="433"/>
        <end position="456"/>
    </location>
</feature>
<dbReference type="GO" id="GO:0140359">
    <property type="term" value="F:ABC-type transporter activity"/>
    <property type="evidence" value="ECO:0007669"/>
    <property type="project" value="InterPro"/>
</dbReference>
<organism evidence="11">
    <name type="scientific">Corethrella appendiculata</name>
    <dbReference type="NCBI Taxonomy" id="1370023"/>
    <lineage>
        <taxon>Eukaryota</taxon>
        <taxon>Metazoa</taxon>
        <taxon>Ecdysozoa</taxon>
        <taxon>Arthropoda</taxon>
        <taxon>Hexapoda</taxon>
        <taxon>Insecta</taxon>
        <taxon>Pterygota</taxon>
        <taxon>Neoptera</taxon>
        <taxon>Endopterygota</taxon>
        <taxon>Diptera</taxon>
        <taxon>Nematocera</taxon>
        <taxon>Culicoidea</taxon>
        <taxon>Chaoboridae</taxon>
        <taxon>Corethrella</taxon>
    </lineage>
</organism>
<feature type="transmembrane region" description="Helical" evidence="9">
    <location>
        <begin position="359"/>
        <end position="379"/>
    </location>
</feature>
<name>W4VRM5_9DIPT</name>
<dbReference type="Pfam" id="PF23321">
    <property type="entry name" value="R1_ABCA1"/>
    <property type="match status" value="1"/>
</dbReference>
<dbReference type="SMART" id="SM00382">
    <property type="entry name" value="AAA"/>
    <property type="match status" value="2"/>
</dbReference>
<dbReference type="InterPro" id="IPR003439">
    <property type="entry name" value="ABC_transporter-like_ATP-bd"/>
</dbReference>
<dbReference type="Pfam" id="PF12698">
    <property type="entry name" value="ABC2_membrane_3"/>
    <property type="match status" value="2"/>
</dbReference>
<evidence type="ECO:0000256" key="3">
    <source>
        <dbReference type="ARBA" id="ARBA00022692"/>
    </source>
</evidence>
<evidence type="ECO:0000256" key="1">
    <source>
        <dbReference type="ARBA" id="ARBA00004141"/>
    </source>
</evidence>
<dbReference type="InterPro" id="IPR017871">
    <property type="entry name" value="ABC_transporter-like_CS"/>
</dbReference>
<feature type="transmembrane region" description="Helical" evidence="9">
    <location>
        <begin position="891"/>
        <end position="910"/>
    </location>
</feature>
<feature type="non-terminal residue" evidence="11">
    <location>
        <position position="1"/>
    </location>
</feature>
<dbReference type="InterPro" id="IPR027417">
    <property type="entry name" value="P-loop_NTPase"/>
</dbReference>
<dbReference type="InterPro" id="IPR026082">
    <property type="entry name" value="ABCA"/>
</dbReference>
<feature type="transmembrane region" description="Helical" evidence="9">
    <location>
        <begin position="1110"/>
        <end position="1127"/>
    </location>
</feature>
<keyword evidence="4" id="KW-0677">Repeat</keyword>
<dbReference type="GO" id="GO:0005319">
    <property type="term" value="F:lipid transporter activity"/>
    <property type="evidence" value="ECO:0007669"/>
    <property type="project" value="TreeGrafter"/>
</dbReference>
<keyword evidence="5" id="KW-0547">Nucleotide-binding</keyword>
<protein>
    <submittedName>
        <fullName evidence="11">Putative lipid exporter abca1</fullName>
    </submittedName>
</protein>
<dbReference type="PANTHER" id="PTHR19229:SF250">
    <property type="entry name" value="ABC TRANSPORTER DOMAIN-CONTAINING PROTEIN-RELATED"/>
    <property type="match status" value="1"/>
</dbReference>
<evidence type="ECO:0000256" key="6">
    <source>
        <dbReference type="ARBA" id="ARBA00022840"/>
    </source>
</evidence>
<feature type="transmembrane region" description="Helical" evidence="9">
    <location>
        <begin position="1205"/>
        <end position="1221"/>
    </location>
</feature>
<evidence type="ECO:0000259" key="10">
    <source>
        <dbReference type="PROSITE" id="PS50893"/>
    </source>
</evidence>
<reference evidence="11" key="1">
    <citation type="journal article" date="2014" name="Insect Biochem. Mol. Biol.">
        <title>An insight into the sialome of the frog biting fly, Corethrella appendiculata.</title>
        <authorList>
            <person name="Ribeiro J.M.C."/>
            <person name="Chagas A.C."/>
            <person name="Pham V.M."/>
            <person name="Lounibos L.P."/>
            <person name="Calvo E."/>
        </authorList>
    </citation>
    <scope>NUCLEOTIDE SEQUENCE</scope>
    <source>
        <tissue evidence="11">Salivary glands</tissue>
    </source>
</reference>
<keyword evidence="3 9" id="KW-0812">Transmembrane</keyword>
<dbReference type="PROSITE" id="PS50893">
    <property type="entry name" value="ABC_TRANSPORTER_2"/>
    <property type="match status" value="2"/>
</dbReference>
<proteinExistence type="evidence at transcript level"/>
<feature type="transmembrane region" description="Helical" evidence="9">
    <location>
        <begin position="1060"/>
        <end position="1080"/>
    </location>
</feature>
<accession>W4VRM5</accession>
<dbReference type="InterPro" id="IPR003593">
    <property type="entry name" value="AAA+_ATPase"/>
</dbReference>
<keyword evidence="7 9" id="KW-1133">Transmembrane helix</keyword>